<dbReference type="Gene3D" id="3.10.450.160">
    <property type="entry name" value="inner membrane protein cigr"/>
    <property type="match status" value="1"/>
</dbReference>
<evidence type="ECO:0000256" key="1">
    <source>
        <dbReference type="SAM" id="MobiDB-lite"/>
    </source>
</evidence>
<evidence type="ECO:0000313" key="3">
    <source>
        <dbReference type="EMBL" id="GAA4793394.1"/>
    </source>
</evidence>
<protein>
    <recommendedName>
        <fullName evidence="5">RcnB family protein</fullName>
    </recommendedName>
</protein>
<dbReference type="RefSeq" id="WP_345303044.1">
    <property type="nucleotide sequence ID" value="NZ_BAABJE010000009.1"/>
</dbReference>
<feature type="chain" id="PRO_5047516722" description="RcnB family protein" evidence="2">
    <location>
        <begin position="26"/>
        <end position="161"/>
    </location>
</feature>
<dbReference type="InterPro" id="IPR024572">
    <property type="entry name" value="RcnB"/>
</dbReference>
<gene>
    <name evidence="3" type="ORF">GCM10023307_18560</name>
</gene>
<evidence type="ECO:0000313" key="4">
    <source>
        <dbReference type="Proteomes" id="UP001499959"/>
    </source>
</evidence>
<proteinExistence type="predicted"/>
<reference evidence="4" key="1">
    <citation type="journal article" date="2019" name="Int. J. Syst. Evol. Microbiol.">
        <title>The Global Catalogue of Microorganisms (GCM) 10K type strain sequencing project: providing services to taxonomists for standard genome sequencing and annotation.</title>
        <authorList>
            <consortium name="The Broad Institute Genomics Platform"/>
            <consortium name="The Broad Institute Genome Sequencing Center for Infectious Disease"/>
            <person name="Wu L."/>
            <person name="Ma J."/>
        </authorList>
    </citation>
    <scope>NUCLEOTIDE SEQUENCE [LARGE SCALE GENOMIC DNA]</scope>
    <source>
        <strain evidence="4">JCM 18204</strain>
    </source>
</reference>
<evidence type="ECO:0008006" key="5">
    <source>
        <dbReference type="Google" id="ProtNLM"/>
    </source>
</evidence>
<dbReference type="Proteomes" id="UP001499959">
    <property type="component" value="Unassembled WGS sequence"/>
</dbReference>
<dbReference type="EMBL" id="BAABJE010000009">
    <property type="protein sequence ID" value="GAA4793394.1"/>
    <property type="molecule type" value="Genomic_DNA"/>
</dbReference>
<organism evidence="3 4">
    <name type="scientific">Lysobacter hankyongensis</name>
    <dbReference type="NCBI Taxonomy" id="1176535"/>
    <lineage>
        <taxon>Bacteria</taxon>
        <taxon>Pseudomonadati</taxon>
        <taxon>Pseudomonadota</taxon>
        <taxon>Gammaproteobacteria</taxon>
        <taxon>Lysobacterales</taxon>
        <taxon>Lysobacteraceae</taxon>
        <taxon>Lysobacter</taxon>
    </lineage>
</organism>
<feature type="signal peptide" evidence="2">
    <location>
        <begin position="1"/>
        <end position="25"/>
    </location>
</feature>
<accession>A0ABP9BBU2</accession>
<name>A0ABP9BBU2_9GAMM</name>
<dbReference type="Pfam" id="PF11776">
    <property type="entry name" value="RcnB"/>
    <property type="match status" value="1"/>
</dbReference>
<comment type="caution">
    <text evidence="3">The sequence shown here is derived from an EMBL/GenBank/DDBJ whole genome shotgun (WGS) entry which is preliminary data.</text>
</comment>
<feature type="region of interest" description="Disordered" evidence="1">
    <location>
        <begin position="23"/>
        <end position="48"/>
    </location>
</feature>
<sequence>MKYATRIVPALALAIAAAVSAPAMARDGGHRDRGDHHGRYDHRYDDRYDRRDDDRYDRRYDDRRHDDRRYRHHRDRVVYVNPPPRVIYRPGPPPHAYPRWSRGVRYDTRGYAPTYVVHDYRQYRDYGLYAPPRGYHWRRDDRGDFILVAVATGLIASVIFR</sequence>
<keyword evidence="2" id="KW-0732">Signal</keyword>
<evidence type="ECO:0000256" key="2">
    <source>
        <dbReference type="SAM" id="SignalP"/>
    </source>
</evidence>
<feature type="compositionally biased region" description="Basic and acidic residues" evidence="1">
    <location>
        <begin position="27"/>
        <end position="48"/>
    </location>
</feature>
<keyword evidence="4" id="KW-1185">Reference proteome</keyword>